<accession>A0A5S4YMB5</accession>
<sequence length="1392" mass="154580">MNDRPASFTALMERPALPVPSQLRWQPLRLGLVEMFHYDSEEFWFRDGHLLLRGNNGTGKSKVLSLTLPFLLDAQLKSSRVEPDGDSGKKMSWNLLMNSYDRRTGYAWLEFGRRGDDGTLHYLTLGAGLSAVAARPQVDSWFFILDDADNAPRINHDLWLMSEQRVVLTRERLRDALAGRGQMFDTAASYRRAVDERLFHLGARRYDALMDTLIQLRQPQLSKKPDEAALSNALTEALPPLAPELLGDVAEALGQLEDDRRQLEDYRALAKAVGRFDQRYRIYAGTQSRRQARTLRQAQTEFDNASRSRGEAQGRLETAQTDEANAHLARDAAEVALKRERTRLETLQSGAGMEDANRLETAESDAAARKRAFGIAADAVAGARRRLDRSIEEKEQATLRVAAAERQIANLRRKCIPDAEAAGVASLHAEHPFAALDTATLGELTPAAFESARSGLRALVSDRRDQIATLRRRDAEVAAAEALHAHRQTRHDEAREAAEAAAERREHADTDVEREGQALVQSWQNCFGGLKQLRIGPDDGFDALAVLAEWVIAMDGDNPARQRLQVAQQQASERLAAKRVSLEGQQQALEAERTALDDERLRLEGGVDTMPPQPHTRADNVRNSRDGAPLWQLVDFRAALTISQRAGLEAALEATGLLDAWLSPDGRLQSGDGDVPLFDTQMMARPSQSSSLANWLQADVPPDSMVPATVVEQLLSGIVCADDDPVDCETWIAADGRFRLGALAGSWSKPEAVYIGYAARAAARARRLSEISARLMQLADALAAVQEGADQLGKDQDQAAEEWRMAPSDEPLRKSHLAAAAAAREADTARQRWAEATVQRDASELDLQAARQRRVADATDLRLPASPADLTGIETALSSYQNAQIDLTQTIQEARLALPNLKKERLRESEAHDDLTAQEERCAVARIEAEEASTRFEVLRETIGAKVEELRQQLVKARDAVDASETGLGRARESLNKSGQARAVAQEQANNANSQFERCSDARAEAISKFQQFASTGLLAAALPQLEVPDMIAVWTIDPALTLARRAEQALSSLDDKEETWTRVQKEISQELTELQTTLGALGHRAQSEHNDWGLIAHIIYQNRPERPDRLAARLVEEIAQRSELLTAQERTVLENHLQAEIASEVQRLLQAAENRRDAINKELYSRPTSTGVRYRLLWQPLGEEEGAPVGLDAARKRLLNTSADLWSAEDRRVVGAMLQQRIALERERTVSGAGTESGGALIDQLTRALDYRRWHRFRVERWQDGHWRKLSGPASSGERALGLTVPLFAAIASFYSQGSYKLAPRLMLLDEAFAGIDDAARAHCMGLIREFDLDFVITSEREWACYAELPCVAICQLQRREGIDAVFVSRWTWDGRAKTRESDPDRRFAST</sequence>
<feature type="coiled-coil region" evidence="1">
    <location>
        <begin position="572"/>
        <end position="599"/>
    </location>
</feature>
<evidence type="ECO:0000313" key="3">
    <source>
        <dbReference type="EMBL" id="TYO64495.1"/>
    </source>
</evidence>
<comment type="caution">
    <text evidence="3">The sequence shown here is derived from an EMBL/GenBank/DDBJ whole genome shotgun (WGS) entry which is preliminary data.</text>
</comment>
<keyword evidence="4" id="KW-1185">Reference proteome</keyword>
<evidence type="ECO:0000256" key="2">
    <source>
        <dbReference type="SAM" id="MobiDB-lite"/>
    </source>
</evidence>
<dbReference type="Pfam" id="PF13558">
    <property type="entry name" value="SbcC_Walker_B"/>
    <property type="match status" value="1"/>
</dbReference>
<dbReference type="EMBL" id="VSTH01000073">
    <property type="protein sequence ID" value="TYO64495.1"/>
    <property type="molecule type" value="Genomic_DNA"/>
</dbReference>
<reference evidence="3 4" key="1">
    <citation type="submission" date="2019-08" db="EMBL/GenBank/DDBJ databases">
        <title>Bradyrhizobium hipponensis sp. nov., a rhizobium isolated from a Lupinus angustifolius root nodule in Tunisia.</title>
        <authorList>
            <person name="Off K."/>
            <person name="Rejili M."/>
            <person name="Mars M."/>
            <person name="Brachmann A."/>
            <person name="Marin M."/>
        </authorList>
    </citation>
    <scope>NUCLEOTIDE SEQUENCE [LARGE SCALE GENOMIC DNA]</scope>
    <source>
        <strain evidence="4">aSej3</strain>
    </source>
</reference>
<keyword evidence="1" id="KW-0175">Coiled coil</keyword>
<organism evidence="3 4">
    <name type="scientific">Bradyrhizobium hipponense</name>
    <dbReference type="NCBI Taxonomy" id="2605638"/>
    <lineage>
        <taxon>Bacteria</taxon>
        <taxon>Pseudomonadati</taxon>
        <taxon>Pseudomonadota</taxon>
        <taxon>Alphaproteobacteria</taxon>
        <taxon>Hyphomicrobiales</taxon>
        <taxon>Nitrobacteraceae</taxon>
        <taxon>Bradyrhizobium</taxon>
    </lineage>
</organism>
<feature type="coiled-coil region" evidence="1">
    <location>
        <begin position="940"/>
        <end position="967"/>
    </location>
</feature>
<proteinExistence type="predicted"/>
<dbReference type="InterPro" id="IPR027417">
    <property type="entry name" value="P-loop_NTPase"/>
</dbReference>
<dbReference type="RefSeq" id="WP_148741429.1">
    <property type="nucleotide sequence ID" value="NZ_VSTH01000073.1"/>
</dbReference>
<gene>
    <name evidence="3" type="ORF">FXV83_21735</name>
</gene>
<evidence type="ECO:0000313" key="4">
    <source>
        <dbReference type="Proteomes" id="UP000324797"/>
    </source>
</evidence>
<dbReference type="InterPro" id="IPR013496">
    <property type="entry name" value="CHP02680"/>
</dbReference>
<evidence type="ECO:0000256" key="1">
    <source>
        <dbReference type="SAM" id="Coils"/>
    </source>
</evidence>
<dbReference type="NCBIfam" id="TIGR02680">
    <property type="entry name" value="TIGR02680 family protein"/>
    <property type="match status" value="1"/>
</dbReference>
<dbReference type="SUPFAM" id="SSF52540">
    <property type="entry name" value="P-loop containing nucleoside triphosphate hydrolases"/>
    <property type="match status" value="1"/>
</dbReference>
<feature type="coiled-coil region" evidence="1">
    <location>
        <begin position="380"/>
        <end position="414"/>
    </location>
</feature>
<name>A0A5S4YMB5_9BRAD</name>
<feature type="region of interest" description="Disordered" evidence="2">
    <location>
        <begin position="484"/>
        <end position="513"/>
    </location>
</feature>
<protein>
    <submittedName>
        <fullName evidence="3">TIGR02680 family protein</fullName>
    </submittedName>
</protein>
<feature type="compositionally biased region" description="Basic and acidic residues" evidence="2">
    <location>
        <begin position="490"/>
        <end position="513"/>
    </location>
</feature>
<dbReference type="Proteomes" id="UP000324797">
    <property type="component" value="Unassembled WGS sequence"/>
</dbReference>